<name>A0A414D4T4_MEDGN</name>
<sequence>MKYDKVVEMNQKIGKQNARIVEKEIERMIENGERVTVAALQRYTGFSNSFFYKNKLVREILYEAIRKQNQCYKNNLTSMCTQQEIEEKMIKQQKRILQLELEKRKLLEENQRLREVCGILGKEKRENEIRQNSRY</sequence>
<evidence type="ECO:0000256" key="1">
    <source>
        <dbReference type="SAM" id="Coils"/>
    </source>
</evidence>
<evidence type="ECO:0000313" key="2">
    <source>
        <dbReference type="EMBL" id="RHD04641.1"/>
    </source>
</evidence>
<gene>
    <name evidence="2" type="ORF">DW812_11860</name>
</gene>
<organism evidence="2 3">
    <name type="scientific">Mediterraneibacter gnavus</name>
    <name type="common">Ruminococcus gnavus</name>
    <dbReference type="NCBI Taxonomy" id="33038"/>
    <lineage>
        <taxon>Bacteria</taxon>
        <taxon>Bacillati</taxon>
        <taxon>Bacillota</taxon>
        <taxon>Clostridia</taxon>
        <taxon>Lachnospirales</taxon>
        <taxon>Lachnospiraceae</taxon>
        <taxon>Mediterraneibacter</taxon>
    </lineage>
</organism>
<proteinExistence type="predicted"/>
<dbReference type="RefSeq" id="WP_118043936.1">
    <property type="nucleotide sequence ID" value="NZ_JAQDNS010000007.1"/>
</dbReference>
<dbReference type="AlphaFoldDB" id="A0A414D4T4"/>
<keyword evidence="1" id="KW-0175">Coiled coil</keyword>
<comment type="caution">
    <text evidence="2">The sequence shown here is derived from an EMBL/GenBank/DDBJ whole genome shotgun (WGS) entry which is preliminary data.</text>
</comment>
<evidence type="ECO:0000313" key="3">
    <source>
        <dbReference type="Proteomes" id="UP000284472"/>
    </source>
</evidence>
<reference evidence="2 3" key="1">
    <citation type="submission" date="2018-08" db="EMBL/GenBank/DDBJ databases">
        <title>A genome reference for cultivated species of the human gut microbiota.</title>
        <authorList>
            <person name="Zou Y."/>
            <person name="Xue W."/>
            <person name="Luo G."/>
        </authorList>
    </citation>
    <scope>NUCLEOTIDE SEQUENCE [LARGE SCALE GENOMIC DNA]</scope>
    <source>
        <strain evidence="2 3">AM32-6</strain>
    </source>
</reference>
<dbReference type="Proteomes" id="UP000284472">
    <property type="component" value="Unassembled WGS sequence"/>
</dbReference>
<feature type="coiled-coil region" evidence="1">
    <location>
        <begin position="82"/>
        <end position="116"/>
    </location>
</feature>
<protein>
    <recommendedName>
        <fullName evidence="4">Transposase</fullName>
    </recommendedName>
</protein>
<accession>A0A414D4T4</accession>
<dbReference type="EMBL" id="QSIR01000018">
    <property type="protein sequence ID" value="RHD04641.1"/>
    <property type="molecule type" value="Genomic_DNA"/>
</dbReference>
<dbReference type="Pfam" id="PF19776">
    <property type="entry name" value="DUF6262"/>
    <property type="match status" value="1"/>
</dbReference>
<evidence type="ECO:0008006" key="4">
    <source>
        <dbReference type="Google" id="ProtNLM"/>
    </source>
</evidence>
<dbReference type="InterPro" id="IPR046229">
    <property type="entry name" value="TnpC-like"/>
</dbReference>